<protein>
    <recommendedName>
        <fullName evidence="4">NHL repeat protein</fullName>
    </recommendedName>
</protein>
<feature type="chain" id="PRO_5021706921" description="NHL repeat protein" evidence="1">
    <location>
        <begin position="28"/>
        <end position="310"/>
    </location>
</feature>
<name>A0A517TV26_9BACT</name>
<dbReference type="EMBL" id="CP036339">
    <property type="protein sequence ID" value="QDT72230.1"/>
    <property type="molecule type" value="Genomic_DNA"/>
</dbReference>
<reference evidence="2 3" key="1">
    <citation type="submission" date="2019-02" db="EMBL/GenBank/DDBJ databases">
        <title>Deep-cultivation of Planctomycetes and their phenomic and genomic characterization uncovers novel biology.</title>
        <authorList>
            <person name="Wiegand S."/>
            <person name="Jogler M."/>
            <person name="Boedeker C."/>
            <person name="Pinto D."/>
            <person name="Vollmers J."/>
            <person name="Rivas-Marin E."/>
            <person name="Kohn T."/>
            <person name="Peeters S.H."/>
            <person name="Heuer A."/>
            <person name="Rast P."/>
            <person name="Oberbeckmann S."/>
            <person name="Bunk B."/>
            <person name="Jeske O."/>
            <person name="Meyerdierks A."/>
            <person name="Storesund J.E."/>
            <person name="Kallscheuer N."/>
            <person name="Luecker S."/>
            <person name="Lage O.M."/>
            <person name="Pohl T."/>
            <person name="Merkel B.J."/>
            <person name="Hornburger P."/>
            <person name="Mueller R.-W."/>
            <person name="Bruemmer F."/>
            <person name="Labrenz M."/>
            <person name="Spormann A.M."/>
            <person name="Op den Camp H."/>
            <person name="Overmann J."/>
            <person name="Amann R."/>
            <person name="Jetten M.S.M."/>
            <person name="Mascher T."/>
            <person name="Medema M.H."/>
            <person name="Devos D.P."/>
            <person name="Kaster A.-K."/>
            <person name="Ovreas L."/>
            <person name="Rohde M."/>
            <person name="Galperin M.Y."/>
            <person name="Jogler C."/>
        </authorList>
    </citation>
    <scope>NUCLEOTIDE SEQUENCE [LARGE SCALE GENOMIC DNA]</scope>
    <source>
        <strain evidence="2 3">I41</strain>
    </source>
</reference>
<proteinExistence type="predicted"/>
<dbReference type="OrthoDB" id="2806980at2"/>
<evidence type="ECO:0000313" key="3">
    <source>
        <dbReference type="Proteomes" id="UP000317909"/>
    </source>
</evidence>
<keyword evidence="3" id="KW-1185">Reference proteome</keyword>
<feature type="signal peptide" evidence="1">
    <location>
        <begin position="1"/>
        <end position="27"/>
    </location>
</feature>
<dbReference type="Proteomes" id="UP000317909">
    <property type="component" value="Chromosome"/>
</dbReference>
<sequence precursor="true">MMHRWSLSTLFILITLLTTSRSGSVSAIGFDRDDFLIAGGDSDNIGVFDSDLTFKGYLDTSIDNPFQMAFDDFGRAVVVAQGQPEIRVYDHAGNRPSSLSFVHPNLGIPGNVTVGPDGNYFVATQTDHLYLQKFSPAGLNLGTIGSDRVDAAVSLPNGELWTGRAFGSVNVFDTASGAFKKSLPIGLVSNLSYSEATDTVFVGDVVMETIREFATDGTLLREFLAPELVNPEAIVRGPNNDVFATSAQIGVFRWKADGTFVGVTSMRNHLQFLGGMLWAGNAVPEPSHACMVYTIAICAFACRKAPREIR</sequence>
<dbReference type="SUPFAM" id="SSF75011">
    <property type="entry name" value="3-carboxy-cis,cis-mucoante lactonizing enzyme"/>
    <property type="match status" value="1"/>
</dbReference>
<dbReference type="InterPro" id="IPR011042">
    <property type="entry name" value="6-blade_b-propeller_TolB-like"/>
</dbReference>
<dbReference type="KEGG" id="llh:I41_14010"/>
<accession>A0A517TV26</accession>
<evidence type="ECO:0008006" key="4">
    <source>
        <dbReference type="Google" id="ProtNLM"/>
    </source>
</evidence>
<gene>
    <name evidence="2" type="ORF">I41_14010</name>
</gene>
<organism evidence="2 3">
    <name type="scientific">Lacipirellula limnantheis</name>
    <dbReference type="NCBI Taxonomy" id="2528024"/>
    <lineage>
        <taxon>Bacteria</taxon>
        <taxon>Pseudomonadati</taxon>
        <taxon>Planctomycetota</taxon>
        <taxon>Planctomycetia</taxon>
        <taxon>Pirellulales</taxon>
        <taxon>Lacipirellulaceae</taxon>
        <taxon>Lacipirellula</taxon>
    </lineage>
</organism>
<evidence type="ECO:0000256" key="1">
    <source>
        <dbReference type="SAM" id="SignalP"/>
    </source>
</evidence>
<keyword evidence="1" id="KW-0732">Signal</keyword>
<dbReference type="RefSeq" id="WP_145431821.1">
    <property type="nucleotide sequence ID" value="NZ_CP036339.1"/>
</dbReference>
<dbReference type="Gene3D" id="2.120.10.30">
    <property type="entry name" value="TolB, C-terminal domain"/>
    <property type="match status" value="1"/>
</dbReference>
<evidence type="ECO:0000313" key="2">
    <source>
        <dbReference type="EMBL" id="QDT72230.1"/>
    </source>
</evidence>
<dbReference type="AlphaFoldDB" id="A0A517TV26"/>